<accession>A0A2J6TI15</accession>
<dbReference type="STRING" id="1095630.A0A2J6TI15"/>
<keyword evidence="2" id="KW-1185">Reference proteome</keyword>
<evidence type="ECO:0000313" key="2">
    <source>
        <dbReference type="Proteomes" id="UP000235371"/>
    </source>
</evidence>
<dbReference type="GeneID" id="36590896"/>
<dbReference type="InParanoid" id="A0A2J6TI15"/>
<dbReference type="AlphaFoldDB" id="A0A2J6TI15"/>
<dbReference type="RefSeq" id="XP_024739560.1">
    <property type="nucleotide sequence ID" value="XM_024882819.1"/>
</dbReference>
<evidence type="ECO:0000313" key="1">
    <source>
        <dbReference type="EMBL" id="PMD62656.1"/>
    </source>
</evidence>
<reference evidence="1 2" key="1">
    <citation type="submission" date="2016-04" db="EMBL/GenBank/DDBJ databases">
        <title>A degradative enzymes factory behind the ericoid mycorrhizal symbiosis.</title>
        <authorList>
            <consortium name="DOE Joint Genome Institute"/>
            <person name="Martino E."/>
            <person name="Morin E."/>
            <person name="Grelet G."/>
            <person name="Kuo A."/>
            <person name="Kohler A."/>
            <person name="Daghino S."/>
            <person name="Barry K."/>
            <person name="Choi C."/>
            <person name="Cichocki N."/>
            <person name="Clum A."/>
            <person name="Copeland A."/>
            <person name="Hainaut M."/>
            <person name="Haridas S."/>
            <person name="Labutti K."/>
            <person name="Lindquist E."/>
            <person name="Lipzen A."/>
            <person name="Khouja H.-R."/>
            <person name="Murat C."/>
            <person name="Ohm R."/>
            <person name="Olson A."/>
            <person name="Spatafora J."/>
            <person name="Veneault-Fourrey C."/>
            <person name="Henrissat B."/>
            <person name="Grigoriev I."/>
            <person name="Martin F."/>
            <person name="Perotto S."/>
        </authorList>
    </citation>
    <scope>NUCLEOTIDE SEQUENCE [LARGE SCALE GENOMIC DNA]</scope>
    <source>
        <strain evidence="1 2">E</strain>
    </source>
</reference>
<gene>
    <name evidence="1" type="ORF">K444DRAFT_627553</name>
</gene>
<proteinExistence type="predicted"/>
<protein>
    <submittedName>
        <fullName evidence="1">Uncharacterized protein</fullName>
    </submittedName>
</protein>
<organism evidence="1 2">
    <name type="scientific">Hyaloscypha bicolor E</name>
    <dbReference type="NCBI Taxonomy" id="1095630"/>
    <lineage>
        <taxon>Eukaryota</taxon>
        <taxon>Fungi</taxon>
        <taxon>Dikarya</taxon>
        <taxon>Ascomycota</taxon>
        <taxon>Pezizomycotina</taxon>
        <taxon>Leotiomycetes</taxon>
        <taxon>Helotiales</taxon>
        <taxon>Hyaloscyphaceae</taxon>
        <taxon>Hyaloscypha</taxon>
        <taxon>Hyaloscypha bicolor</taxon>
    </lineage>
</organism>
<sequence>MSASKTKRHTNPKMGAPDYKLPPLCKMAYPNKPYEHMVSLLFRRPFKGTRLDCEDPGEERLRENDITRMNALKIMGRNVDTRSIDVLIILMRALRTFDAEMVQAQLTAAESALVESSEREVGRIMDHDLHLKYTILKPLVGGDVLARNCMSGISFETLVHHPQLSHIFITSPQFSFYCCYAPSRPRSAPDAPLTVRLLDPLIQINALRPWDGSSSLQDYLNERLPLDKVSHEEITYYPYVGRPPFLRIEYTLALTDKRNTFQSMRTVRLEGETMWETSKDTFGCGRPSTLYVLFAIVRCASDSWNDDIRLYYKSGGEIVPYLQMVECTAINEYRKRQKRWPVEEPGKFMLFYFRLEADDALEAESKIRSKTVSELPMKGLVPPRNHNPEVDIVYLGRKTCVSSIAAFLRKDIEIQRVAIEGQLSQPYDRCCTWEASDTLGVQRGEAAIGGITGLQALHGYDPDVLEGNTSWPGCKGLKDLFIIMDRWIWRDETQSIGLSSKLYDASTHQQREWKVNVTRELARMESDNGGLGSVGQNKWTGACKPTIQMMSLYPFAHCGKKTMTFNADRTDPYIKDMARSIYCTAWDTSTADVSVEVEFDQRYPTDRATCWELGSLEEYEITIHGSPDQIERAEELIEAGIVNILVPYMEIRE</sequence>
<dbReference type="OrthoDB" id="3564379at2759"/>
<dbReference type="EMBL" id="KZ613783">
    <property type="protein sequence ID" value="PMD62656.1"/>
    <property type="molecule type" value="Genomic_DNA"/>
</dbReference>
<name>A0A2J6TI15_9HELO</name>
<dbReference type="Proteomes" id="UP000235371">
    <property type="component" value="Unassembled WGS sequence"/>
</dbReference>